<reference evidence="7" key="1">
    <citation type="submission" date="2021-06" db="EMBL/GenBank/DDBJ databases">
        <authorList>
            <person name="Hodson N. C."/>
            <person name="Mongue J. A."/>
            <person name="Jaron S. K."/>
        </authorList>
    </citation>
    <scope>NUCLEOTIDE SEQUENCE</scope>
</reference>
<evidence type="ECO:0000256" key="1">
    <source>
        <dbReference type="ARBA" id="ARBA00022723"/>
    </source>
</evidence>
<keyword evidence="3" id="KW-0862">Zinc</keyword>
<name>A0A8J2JBB8_9HEXA</name>
<evidence type="ECO:0000313" key="8">
    <source>
        <dbReference type="Proteomes" id="UP000708208"/>
    </source>
</evidence>
<gene>
    <name evidence="7" type="ORF">AFUS01_LOCUS6676</name>
</gene>
<proteinExistence type="predicted"/>
<evidence type="ECO:0000256" key="5">
    <source>
        <dbReference type="SAM" id="MobiDB-lite"/>
    </source>
</evidence>
<dbReference type="CDD" id="cd21437">
    <property type="entry name" value="zf-HIT_ZNHIT1_like"/>
    <property type="match status" value="1"/>
</dbReference>
<keyword evidence="1" id="KW-0479">Metal-binding</keyword>
<accession>A0A8J2JBB8</accession>
<feature type="domain" description="HIT-type" evidence="6">
    <location>
        <begin position="176"/>
        <end position="208"/>
    </location>
</feature>
<evidence type="ECO:0000256" key="4">
    <source>
        <dbReference type="PROSITE-ProRule" id="PRU00453"/>
    </source>
</evidence>
<feature type="compositionally biased region" description="Basic and acidic residues" evidence="5">
    <location>
        <begin position="108"/>
        <end position="118"/>
    </location>
</feature>
<dbReference type="InterPro" id="IPR007529">
    <property type="entry name" value="Znf_HIT"/>
</dbReference>
<sequence length="213" mass="24219">MHTPNMGYAQEVNIQEESVRTQHLAERHLPGPGPSGHLKFNFVRSFIECCEASTESRRSNCGNMSTWETRQSDSNRVLDTATRERRLKQALEALEKDNFQDDPFVDGGSDKKVPKFEETGEGNSKRKRVRAADYFKNKYTKSFQMLVEEDLHLNPSGPNYTTAEAPPSVIPKRNFCAVCGFPAPYTCVQCKAKFCQTKCLTTHRDTRCLKWTG</sequence>
<keyword evidence="2 4" id="KW-0863">Zinc-finger</keyword>
<dbReference type="OrthoDB" id="74807at2759"/>
<organism evidence="7 8">
    <name type="scientific">Allacma fusca</name>
    <dbReference type="NCBI Taxonomy" id="39272"/>
    <lineage>
        <taxon>Eukaryota</taxon>
        <taxon>Metazoa</taxon>
        <taxon>Ecdysozoa</taxon>
        <taxon>Arthropoda</taxon>
        <taxon>Hexapoda</taxon>
        <taxon>Collembola</taxon>
        <taxon>Symphypleona</taxon>
        <taxon>Sminthuridae</taxon>
        <taxon>Allacma</taxon>
    </lineage>
</organism>
<feature type="region of interest" description="Disordered" evidence="5">
    <location>
        <begin position="99"/>
        <end position="124"/>
    </location>
</feature>
<dbReference type="EMBL" id="CAJVCH010043914">
    <property type="protein sequence ID" value="CAG7717208.1"/>
    <property type="molecule type" value="Genomic_DNA"/>
</dbReference>
<dbReference type="PROSITE" id="PS51083">
    <property type="entry name" value="ZF_HIT"/>
    <property type="match status" value="1"/>
</dbReference>
<evidence type="ECO:0000259" key="6">
    <source>
        <dbReference type="PROSITE" id="PS51083"/>
    </source>
</evidence>
<dbReference type="GO" id="GO:0006338">
    <property type="term" value="P:chromatin remodeling"/>
    <property type="evidence" value="ECO:0007669"/>
    <property type="project" value="InterPro"/>
</dbReference>
<dbReference type="Pfam" id="PF04438">
    <property type="entry name" value="zf-HIT"/>
    <property type="match status" value="1"/>
</dbReference>
<comment type="caution">
    <text evidence="7">The sequence shown here is derived from an EMBL/GenBank/DDBJ whole genome shotgun (WGS) entry which is preliminary data.</text>
</comment>
<dbReference type="AlphaFoldDB" id="A0A8J2JBB8"/>
<dbReference type="PANTHER" id="PTHR13093">
    <property type="entry name" value="ZINC FINGER HIT DOMAIN CONTAINING PROTEIN 1"/>
    <property type="match status" value="1"/>
</dbReference>
<evidence type="ECO:0000313" key="7">
    <source>
        <dbReference type="EMBL" id="CAG7717208.1"/>
    </source>
</evidence>
<evidence type="ECO:0000256" key="2">
    <source>
        <dbReference type="ARBA" id="ARBA00022771"/>
    </source>
</evidence>
<dbReference type="GO" id="GO:0005634">
    <property type="term" value="C:nucleus"/>
    <property type="evidence" value="ECO:0007669"/>
    <property type="project" value="UniProtKB-ARBA"/>
</dbReference>
<protein>
    <recommendedName>
        <fullName evidence="6">HIT-type domain-containing protein</fullName>
    </recommendedName>
</protein>
<dbReference type="InterPro" id="IPR039723">
    <property type="entry name" value="Vps71/ZNHIT1"/>
</dbReference>
<evidence type="ECO:0000256" key="3">
    <source>
        <dbReference type="ARBA" id="ARBA00022833"/>
    </source>
</evidence>
<keyword evidence="8" id="KW-1185">Reference proteome</keyword>
<dbReference type="Proteomes" id="UP000708208">
    <property type="component" value="Unassembled WGS sequence"/>
</dbReference>
<dbReference type="GO" id="GO:0008270">
    <property type="term" value="F:zinc ion binding"/>
    <property type="evidence" value="ECO:0007669"/>
    <property type="project" value="UniProtKB-UniRule"/>
</dbReference>